<sequence length="426" mass="48832">MRNPVDEGHPQVIMAKRYLDDVKNASESLLSFPLYSIQVGIRSGYRRESRLMGYFQSFLLKYSGSVIPSSIATQVTRIDLNKNLGELVAPMREECIDTFKTVMPECKDWAPLKLWDVFLPMISRITGRVLVGEELCQNPEWIQLTIANTQGIMKSSMGRKDLINLRKRAARLIEPVYLQRLAAYQAGSSHRHRDSMQWFIENSHEKPLSPAEVADALLFLYMAGIHSTSATIVSIVYDLIAHSKYVPELIEDIRQTLAESPEWSKRSLSKLRKMDSFMKESQQLNPVGCVTVQRSTVRPYTFSDGLYLPANTFLSFPTYEFTHDEETYPKPFDGLRFYRMREEGDPSKFYFATVSNDSTNFGAGFHACPGRFFVAHELKIIISELLTSYELKFASGTERPPDYCHDFMIMPNMQTEVLVRQKQGVF</sequence>
<proteinExistence type="inferred from homology"/>
<organism evidence="8 9">
    <name type="scientific">Aspergillus tanneri</name>
    <dbReference type="NCBI Taxonomy" id="1220188"/>
    <lineage>
        <taxon>Eukaryota</taxon>
        <taxon>Fungi</taxon>
        <taxon>Dikarya</taxon>
        <taxon>Ascomycota</taxon>
        <taxon>Pezizomycotina</taxon>
        <taxon>Eurotiomycetes</taxon>
        <taxon>Eurotiomycetidae</taxon>
        <taxon>Eurotiales</taxon>
        <taxon>Aspergillaceae</taxon>
        <taxon>Aspergillus</taxon>
        <taxon>Aspergillus subgen. Circumdati</taxon>
    </lineage>
</organism>
<keyword evidence="3 7" id="KW-0479">Metal-binding</keyword>
<evidence type="ECO:0000256" key="6">
    <source>
        <dbReference type="ARBA" id="ARBA00023033"/>
    </source>
</evidence>
<feature type="binding site" description="axial binding residue" evidence="7">
    <location>
        <position position="368"/>
    </location>
    <ligand>
        <name>heme</name>
        <dbReference type="ChEBI" id="CHEBI:30413"/>
    </ligand>
    <ligandPart>
        <name>Fe</name>
        <dbReference type="ChEBI" id="CHEBI:18248"/>
    </ligandPart>
</feature>
<dbReference type="GO" id="GO:0005506">
    <property type="term" value="F:iron ion binding"/>
    <property type="evidence" value="ECO:0007669"/>
    <property type="project" value="InterPro"/>
</dbReference>
<gene>
    <name evidence="8" type="ORF">ATNIH1004_000864</name>
</gene>
<dbReference type="CDD" id="cd11041">
    <property type="entry name" value="CYP503A1-like"/>
    <property type="match status" value="1"/>
</dbReference>
<dbReference type="GO" id="GO:0019748">
    <property type="term" value="P:secondary metabolic process"/>
    <property type="evidence" value="ECO:0007669"/>
    <property type="project" value="UniProtKB-ARBA"/>
</dbReference>
<reference evidence="8 9" key="1">
    <citation type="submission" date="2019-08" db="EMBL/GenBank/DDBJ databases">
        <title>The genome sequence of a newly discovered highly antifungal drug resistant Aspergillus species, Aspergillus tanneri NIH 1004.</title>
        <authorList>
            <person name="Mounaud S."/>
            <person name="Singh I."/>
            <person name="Joardar V."/>
            <person name="Pakala S."/>
            <person name="Pakala S."/>
            <person name="Venepally P."/>
            <person name="Chung J.K."/>
            <person name="Losada L."/>
            <person name="Nierman W.C."/>
        </authorList>
    </citation>
    <scope>NUCLEOTIDE SEQUENCE [LARGE SCALE GENOMIC DNA]</scope>
    <source>
        <strain evidence="8 9">NIH1004</strain>
    </source>
</reference>
<name>A0A5M9N335_9EURO</name>
<protein>
    <recommendedName>
        <fullName evidence="10">Cytochrome P450</fullName>
    </recommendedName>
</protein>
<dbReference type="Gene3D" id="1.10.630.10">
    <property type="entry name" value="Cytochrome P450"/>
    <property type="match status" value="1"/>
</dbReference>
<dbReference type="PRINTS" id="PR00465">
    <property type="entry name" value="EP450IV"/>
</dbReference>
<evidence type="ECO:0008006" key="10">
    <source>
        <dbReference type="Google" id="ProtNLM"/>
    </source>
</evidence>
<comment type="similarity">
    <text evidence="2">Belongs to the cytochrome P450 family.</text>
</comment>
<keyword evidence="4" id="KW-0560">Oxidoreductase</keyword>
<dbReference type="GO" id="GO:0020037">
    <property type="term" value="F:heme binding"/>
    <property type="evidence" value="ECO:0007669"/>
    <property type="project" value="InterPro"/>
</dbReference>
<dbReference type="InterPro" id="IPR002403">
    <property type="entry name" value="Cyt_P450_E_grp-IV"/>
</dbReference>
<evidence type="ECO:0000256" key="1">
    <source>
        <dbReference type="ARBA" id="ARBA00001971"/>
    </source>
</evidence>
<evidence type="ECO:0000256" key="4">
    <source>
        <dbReference type="ARBA" id="ARBA00023002"/>
    </source>
</evidence>
<keyword evidence="7" id="KW-0349">Heme</keyword>
<evidence type="ECO:0000256" key="7">
    <source>
        <dbReference type="PIRSR" id="PIRSR602403-1"/>
    </source>
</evidence>
<evidence type="ECO:0000256" key="2">
    <source>
        <dbReference type="ARBA" id="ARBA00010617"/>
    </source>
</evidence>
<dbReference type="GO" id="GO:0016705">
    <property type="term" value="F:oxidoreductase activity, acting on paired donors, with incorporation or reduction of molecular oxygen"/>
    <property type="evidence" value="ECO:0007669"/>
    <property type="project" value="InterPro"/>
</dbReference>
<evidence type="ECO:0000313" key="8">
    <source>
        <dbReference type="EMBL" id="KAA8651964.1"/>
    </source>
</evidence>
<evidence type="ECO:0000256" key="3">
    <source>
        <dbReference type="ARBA" id="ARBA00022723"/>
    </source>
</evidence>
<dbReference type="EMBL" id="QUQM01000002">
    <property type="protein sequence ID" value="KAA8651964.1"/>
    <property type="molecule type" value="Genomic_DNA"/>
</dbReference>
<evidence type="ECO:0000256" key="5">
    <source>
        <dbReference type="ARBA" id="ARBA00023004"/>
    </source>
</evidence>
<dbReference type="OrthoDB" id="1844152at2759"/>
<comment type="caution">
    <text evidence="8">The sequence shown here is derived from an EMBL/GenBank/DDBJ whole genome shotgun (WGS) entry which is preliminary data.</text>
</comment>
<dbReference type="AlphaFoldDB" id="A0A5M9N335"/>
<dbReference type="PANTHER" id="PTHR46206">
    <property type="entry name" value="CYTOCHROME P450"/>
    <property type="match status" value="1"/>
</dbReference>
<evidence type="ECO:0000313" key="9">
    <source>
        <dbReference type="Proteomes" id="UP000324241"/>
    </source>
</evidence>
<dbReference type="Proteomes" id="UP000324241">
    <property type="component" value="Unassembled WGS sequence"/>
</dbReference>
<comment type="cofactor">
    <cofactor evidence="1 7">
        <name>heme</name>
        <dbReference type="ChEBI" id="CHEBI:30413"/>
    </cofactor>
</comment>
<dbReference type="GeneID" id="54323566"/>
<dbReference type="SUPFAM" id="SSF48264">
    <property type="entry name" value="Cytochrome P450"/>
    <property type="match status" value="1"/>
</dbReference>
<dbReference type="VEuPathDB" id="FungiDB:EYZ11_001734"/>
<dbReference type="InterPro" id="IPR036396">
    <property type="entry name" value="Cyt_P450_sf"/>
</dbReference>
<keyword evidence="5 7" id="KW-0408">Iron</keyword>
<keyword evidence="6" id="KW-0503">Monooxygenase</keyword>
<accession>A0A5M9N335</accession>
<dbReference type="Pfam" id="PF00067">
    <property type="entry name" value="p450"/>
    <property type="match status" value="1"/>
</dbReference>
<dbReference type="RefSeq" id="XP_033431325.1">
    <property type="nucleotide sequence ID" value="XM_033565568.1"/>
</dbReference>
<dbReference type="InterPro" id="IPR001128">
    <property type="entry name" value="Cyt_P450"/>
</dbReference>
<dbReference type="GO" id="GO:0004497">
    <property type="term" value="F:monooxygenase activity"/>
    <property type="evidence" value="ECO:0007669"/>
    <property type="project" value="UniProtKB-KW"/>
</dbReference>